<keyword evidence="1" id="KW-0812">Transmembrane</keyword>
<protein>
    <submittedName>
        <fullName evidence="2">Uncharacterized protein</fullName>
    </submittedName>
</protein>
<reference evidence="2 3" key="1">
    <citation type="journal article" date="2019" name="Commun. Biol.">
        <title>The bagworm genome reveals a unique fibroin gene that provides high tensile strength.</title>
        <authorList>
            <person name="Kono N."/>
            <person name="Nakamura H."/>
            <person name="Ohtoshi R."/>
            <person name="Tomita M."/>
            <person name="Numata K."/>
            <person name="Arakawa K."/>
        </authorList>
    </citation>
    <scope>NUCLEOTIDE SEQUENCE [LARGE SCALE GENOMIC DNA]</scope>
</reference>
<gene>
    <name evidence="2" type="ORF">EVAR_21252_1</name>
</gene>
<evidence type="ECO:0000256" key="1">
    <source>
        <dbReference type="SAM" id="Phobius"/>
    </source>
</evidence>
<evidence type="ECO:0000313" key="3">
    <source>
        <dbReference type="Proteomes" id="UP000299102"/>
    </source>
</evidence>
<feature type="transmembrane region" description="Helical" evidence="1">
    <location>
        <begin position="75"/>
        <end position="103"/>
    </location>
</feature>
<comment type="caution">
    <text evidence="2">The sequence shown here is derived from an EMBL/GenBank/DDBJ whole genome shotgun (WGS) entry which is preliminary data.</text>
</comment>
<dbReference type="AlphaFoldDB" id="A0A4C1WNN6"/>
<proteinExistence type="predicted"/>
<organism evidence="2 3">
    <name type="scientific">Eumeta variegata</name>
    <name type="common">Bagworm moth</name>
    <name type="synonym">Eumeta japonica</name>
    <dbReference type="NCBI Taxonomy" id="151549"/>
    <lineage>
        <taxon>Eukaryota</taxon>
        <taxon>Metazoa</taxon>
        <taxon>Ecdysozoa</taxon>
        <taxon>Arthropoda</taxon>
        <taxon>Hexapoda</taxon>
        <taxon>Insecta</taxon>
        <taxon>Pterygota</taxon>
        <taxon>Neoptera</taxon>
        <taxon>Endopterygota</taxon>
        <taxon>Lepidoptera</taxon>
        <taxon>Glossata</taxon>
        <taxon>Ditrysia</taxon>
        <taxon>Tineoidea</taxon>
        <taxon>Psychidae</taxon>
        <taxon>Oiketicinae</taxon>
        <taxon>Eumeta</taxon>
    </lineage>
</organism>
<dbReference type="Proteomes" id="UP000299102">
    <property type="component" value="Unassembled WGS sequence"/>
</dbReference>
<evidence type="ECO:0000313" key="2">
    <source>
        <dbReference type="EMBL" id="GBP52122.1"/>
    </source>
</evidence>
<keyword evidence="1" id="KW-0472">Membrane</keyword>
<keyword evidence="3" id="KW-1185">Reference proteome</keyword>
<keyword evidence="1" id="KW-1133">Transmembrane helix</keyword>
<name>A0A4C1WNN6_EUMVA</name>
<sequence length="156" mass="18209">MRGLHADLCCMRAHTDATDKLSGWLPVTSKRRDLMETRFSKNWVNIFVEIPRAVRIYDTIRLRVMPWGEDHDMTFLIILISLAFIMFLALAQVFAVVVFQAVLTTHGVDRCSTECSRRGRVRLHTRRRVCHRSGFICLLLRDSLTHLPRRLARHSH</sequence>
<dbReference type="EMBL" id="BGZK01000596">
    <property type="protein sequence ID" value="GBP52122.1"/>
    <property type="molecule type" value="Genomic_DNA"/>
</dbReference>
<accession>A0A4C1WNN6</accession>